<dbReference type="Proteomes" id="UP000468735">
    <property type="component" value="Unassembled WGS sequence"/>
</dbReference>
<dbReference type="AlphaFoldDB" id="A0A6H9Z4U5"/>
<dbReference type="EMBL" id="WBMT01000004">
    <property type="protein sequence ID" value="KAB2350002.1"/>
    <property type="molecule type" value="Genomic_DNA"/>
</dbReference>
<dbReference type="GO" id="GO:0000150">
    <property type="term" value="F:DNA strand exchange activity"/>
    <property type="evidence" value="ECO:0007669"/>
    <property type="project" value="InterPro"/>
</dbReference>
<evidence type="ECO:0000313" key="3">
    <source>
        <dbReference type="Proteomes" id="UP000468735"/>
    </source>
</evidence>
<dbReference type="Pfam" id="PF02796">
    <property type="entry name" value="HTH_7"/>
    <property type="match status" value="1"/>
</dbReference>
<evidence type="ECO:0000259" key="1">
    <source>
        <dbReference type="Pfam" id="PF02796"/>
    </source>
</evidence>
<dbReference type="GO" id="GO:0003677">
    <property type="term" value="F:DNA binding"/>
    <property type="evidence" value="ECO:0007669"/>
    <property type="project" value="InterPro"/>
</dbReference>
<dbReference type="OrthoDB" id="3405463at2"/>
<sequence>MYGTGEYTIADLADVFTVSRATVYRTLQRGQPTATQ</sequence>
<keyword evidence="3" id="KW-1185">Reference proteome</keyword>
<evidence type="ECO:0000313" key="2">
    <source>
        <dbReference type="EMBL" id="KAB2350002.1"/>
    </source>
</evidence>
<organism evidence="2 3">
    <name type="scientific">Actinomadura rudentiformis</name>
    <dbReference type="NCBI Taxonomy" id="359158"/>
    <lineage>
        <taxon>Bacteria</taxon>
        <taxon>Bacillati</taxon>
        <taxon>Actinomycetota</taxon>
        <taxon>Actinomycetes</taxon>
        <taxon>Streptosporangiales</taxon>
        <taxon>Thermomonosporaceae</taxon>
        <taxon>Actinomadura</taxon>
    </lineage>
</organism>
<accession>A0A6H9Z4U5</accession>
<gene>
    <name evidence="2" type="ORF">F8566_09200</name>
</gene>
<dbReference type="RefSeq" id="WP_151559561.1">
    <property type="nucleotide sequence ID" value="NZ_WBMT01000004.1"/>
</dbReference>
<protein>
    <submittedName>
        <fullName evidence="2">Helix-turn-helix domain-containing protein</fullName>
    </submittedName>
</protein>
<comment type="caution">
    <text evidence="2">The sequence shown here is derived from an EMBL/GenBank/DDBJ whole genome shotgun (WGS) entry which is preliminary data.</text>
</comment>
<reference evidence="2 3" key="1">
    <citation type="submission" date="2019-09" db="EMBL/GenBank/DDBJ databases">
        <title>Actinomadura physcomitrii sp. nov., a novel actinomycete isolated from moss [Physcomitrium sphaericum (Ludw) Fuernr].</title>
        <authorList>
            <person name="Zhuang X."/>
            <person name="Liu C."/>
        </authorList>
    </citation>
    <scope>NUCLEOTIDE SEQUENCE [LARGE SCALE GENOMIC DNA]</scope>
    <source>
        <strain evidence="2 3">HMC1</strain>
    </source>
</reference>
<feature type="domain" description="Resolvase HTH" evidence="1">
    <location>
        <begin position="1"/>
        <end position="27"/>
    </location>
</feature>
<dbReference type="InterPro" id="IPR006120">
    <property type="entry name" value="Resolvase_HTH_dom"/>
</dbReference>
<proteinExistence type="predicted"/>
<name>A0A6H9Z4U5_9ACTN</name>